<dbReference type="Proteomes" id="UP001172386">
    <property type="component" value="Unassembled WGS sequence"/>
</dbReference>
<comment type="caution">
    <text evidence="1">The sequence shown here is derived from an EMBL/GenBank/DDBJ whole genome shotgun (WGS) entry which is preliminary data.</text>
</comment>
<keyword evidence="2" id="KW-1185">Reference proteome</keyword>
<dbReference type="EMBL" id="JAPDRQ010000001">
    <property type="protein sequence ID" value="KAJ9664661.1"/>
    <property type="molecule type" value="Genomic_DNA"/>
</dbReference>
<protein>
    <submittedName>
        <fullName evidence="1">Uncharacterized protein</fullName>
    </submittedName>
</protein>
<name>A0ACC3AKN6_9EURO</name>
<reference evidence="1" key="1">
    <citation type="submission" date="2022-10" db="EMBL/GenBank/DDBJ databases">
        <title>Culturing micro-colonial fungi from biological soil crusts in the Mojave desert and describing Neophaeococcomyces mojavensis, and introducing the new genera and species Taxawa tesnikishii.</title>
        <authorList>
            <person name="Kurbessoian T."/>
            <person name="Stajich J.E."/>
        </authorList>
    </citation>
    <scope>NUCLEOTIDE SEQUENCE</scope>
    <source>
        <strain evidence="1">JES_112</strain>
    </source>
</reference>
<sequence length="654" mass="72787">MPDTCIVCLGDLSTGIDAVAEQPIILAKSPTDIAIAGATGGGFAIPDVTSTTLDPSTPEFIAHLQPCGHCLHNECLKPWVERANSCPICRASFHLVELMHYVGGDVISSYAVQDRTQVADIEPTMFLEVPDEDDDDEVCQVCGESDNEDILMYCDGCGKLWHTYCVDMDEVPYASWFCDNCAAERMTDPQQRYTRRTRGGFGRRRTRGMERRRRHHNATHDDGWNQVWQSVWSHLNLDLDFPFDDDESPATLMRRHRQHVETNRREHEAWERRMRVAELAGAGNRFRETEATLLDSATLDSTSRLRGSDVQRAVRVAHPPQESAEEMAAWDAFAEARGERVEPETSTARRTKRKSRTSSPLQPRQPSQSPPREIKRRRTSTPAAQPQPQRTQRPRSEQRSSPSHRISPPRPRPRNVLDNAAPSFLQSLLQEVEDSAGPSHVALHRPSPRNPSSPAAEQQSPRPSSPATSNPSSPRALSATPPPTVNGFHGLRPSSPSGLTSTIQPVFPPAGYSPQRSVSPEPKEKQNQSPAREISRIPAAPNIARPKPRRPRPQALATSPTVASRSRSNEASPTRSTLSADHKADVAKLVSAALKPHYHEQKISKDEYTTINRDVSRMLYDKIGDFEALDLEGKARWEKVAGEEVNKAVLALRV</sequence>
<evidence type="ECO:0000313" key="2">
    <source>
        <dbReference type="Proteomes" id="UP001172386"/>
    </source>
</evidence>
<proteinExistence type="predicted"/>
<gene>
    <name evidence="1" type="ORF">H2198_000007</name>
</gene>
<organism evidence="1 2">
    <name type="scientific">Neophaeococcomyces mojaviensis</name>
    <dbReference type="NCBI Taxonomy" id="3383035"/>
    <lineage>
        <taxon>Eukaryota</taxon>
        <taxon>Fungi</taxon>
        <taxon>Dikarya</taxon>
        <taxon>Ascomycota</taxon>
        <taxon>Pezizomycotina</taxon>
        <taxon>Eurotiomycetes</taxon>
        <taxon>Chaetothyriomycetidae</taxon>
        <taxon>Chaetothyriales</taxon>
        <taxon>Chaetothyriales incertae sedis</taxon>
        <taxon>Neophaeococcomyces</taxon>
    </lineage>
</organism>
<accession>A0ACC3AKN6</accession>
<evidence type="ECO:0000313" key="1">
    <source>
        <dbReference type="EMBL" id="KAJ9664661.1"/>
    </source>
</evidence>